<dbReference type="PANTHER" id="PTHR43334">
    <property type="entry name" value="ACETATE--COA LIGASE [ADP-FORMING]"/>
    <property type="match status" value="1"/>
</dbReference>
<accession>A0A1C0YEP0</accession>
<dbReference type="Pfam" id="PF13549">
    <property type="entry name" value="ATP-grasp_5"/>
    <property type="match status" value="1"/>
</dbReference>
<comment type="caution">
    <text evidence="7">The sequence shown here is derived from an EMBL/GenBank/DDBJ whole genome shotgun (WGS) entry which is preliminary data.</text>
</comment>
<keyword evidence="1" id="KW-0436">Ligase</keyword>
<dbReference type="PROSITE" id="PS50975">
    <property type="entry name" value="ATP_GRASP"/>
    <property type="match status" value="1"/>
</dbReference>
<sequence>MLNQNVESLRPLFKPQTVAVLGASTSPYKIGYLQIKALLDGKFDGEIFPIHPTADEIAGLPCYPSLSATPKQVDLVIFCVGYDQIKDSLADCAKHGVKSAIIFASGFSEAGEEGQQLQQELAQLAKQYGIRVVGPNCVGLVNTSNGLIGTFTPSILTVPQNGKKGVGYISQSGAFGILTYMAAAKHGVLFNYFVSTGNEMESSFEDFVEYMIHDDETNVISGYLEGAKYPDQLKVLAKQALKKKKPIILMKTGRSDAGSRAAASHTGSLAGSDKVYDGFFRQHGIIRAEDFDDIVAFSKIFNPEKLPTGKNTVIITSSGGRGINEADRCEGYGLNIMELSEQTKTAIREYLPSYASVTNPIDLTAAASVANPEYYLYPMRALVNDPDVDNIIFTEFPYMWHADTPELQEFLTLCRNSNKTVLVCPFPLDEQMTYPAATSLLIENGISVIPCDLNPIRALSKLVDYSERVRLENAIADEQEAVTTPIDLSDIVTPGQLLSEAQASEVLQRYGIPTPQRFIATSVEQAIDQARVIGFPVVMKIDSPDIPHKTEADAIRLNLQNEADVAIAYDTIVTNAKNYKPDATINGVAVIEMLQPGVELIIGAHNDPTFGPVIMAGLGGIFVEVFKDVAFKVAPLTRHDAIDLFEQLKGNAILNGARGKAAVDKEALIDVLLKVSTLMTEQKDLIQELDINPIIAYEKGVKTADSMIATKQAAPTTSTTQLIGG</sequence>
<proteinExistence type="inferred from homology"/>
<dbReference type="SUPFAM" id="SSF52210">
    <property type="entry name" value="Succinyl-CoA synthetase domains"/>
    <property type="match status" value="2"/>
</dbReference>
<dbReference type="InterPro" id="IPR051538">
    <property type="entry name" value="Acyl-CoA_Synth/Transferase"/>
</dbReference>
<evidence type="ECO:0000313" key="8">
    <source>
        <dbReference type="Proteomes" id="UP000093199"/>
    </source>
</evidence>
<dbReference type="RefSeq" id="WP_066544829.1">
    <property type="nucleotide sequence ID" value="NZ_MASJ01000012.1"/>
</dbReference>
<keyword evidence="8" id="KW-1185">Reference proteome</keyword>
<dbReference type="SUPFAM" id="SSF51735">
    <property type="entry name" value="NAD(P)-binding Rossmann-fold domains"/>
    <property type="match status" value="1"/>
</dbReference>
<evidence type="ECO:0000256" key="1">
    <source>
        <dbReference type="ARBA" id="ARBA00022598"/>
    </source>
</evidence>
<evidence type="ECO:0000256" key="4">
    <source>
        <dbReference type="ARBA" id="ARBA00060888"/>
    </source>
</evidence>
<dbReference type="InterPro" id="IPR032875">
    <property type="entry name" value="Succ_CoA_lig_flav_dom"/>
</dbReference>
<evidence type="ECO:0000256" key="3">
    <source>
        <dbReference type="ARBA" id="ARBA00022840"/>
    </source>
</evidence>
<name>A0A1C0YEP0_9BACL</name>
<evidence type="ECO:0000256" key="5">
    <source>
        <dbReference type="PROSITE-ProRule" id="PRU00409"/>
    </source>
</evidence>
<dbReference type="InterPro" id="IPR003781">
    <property type="entry name" value="CoA-bd"/>
</dbReference>
<dbReference type="Pfam" id="PF19045">
    <property type="entry name" value="Ligase_CoA_2"/>
    <property type="match status" value="1"/>
</dbReference>
<dbReference type="GO" id="GO:0043758">
    <property type="term" value="F:acetate-CoA ligase (ADP-forming) activity"/>
    <property type="evidence" value="ECO:0007669"/>
    <property type="project" value="InterPro"/>
</dbReference>
<dbReference type="FunFam" id="3.30.1490.20:FF:000020">
    <property type="entry name" value="Protein lysine acetyltransferase"/>
    <property type="match status" value="1"/>
</dbReference>
<dbReference type="SUPFAM" id="SSF56059">
    <property type="entry name" value="Glutathione synthetase ATP-binding domain-like"/>
    <property type="match status" value="1"/>
</dbReference>
<dbReference type="Gene3D" id="3.30.1490.20">
    <property type="entry name" value="ATP-grasp fold, A domain"/>
    <property type="match status" value="1"/>
</dbReference>
<gene>
    <name evidence="7" type="ORF">A6M13_02965</name>
</gene>
<dbReference type="InterPro" id="IPR016102">
    <property type="entry name" value="Succinyl-CoA_synth-like"/>
</dbReference>
<dbReference type="Proteomes" id="UP000093199">
    <property type="component" value="Unassembled WGS sequence"/>
</dbReference>
<evidence type="ECO:0000256" key="2">
    <source>
        <dbReference type="ARBA" id="ARBA00022741"/>
    </source>
</evidence>
<dbReference type="PANTHER" id="PTHR43334:SF1">
    <property type="entry name" value="3-HYDROXYPROPIONATE--COA LIGASE [ADP-FORMING]"/>
    <property type="match status" value="1"/>
</dbReference>
<dbReference type="Gene3D" id="3.40.50.261">
    <property type="entry name" value="Succinyl-CoA synthetase domains"/>
    <property type="match status" value="2"/>
</dbReference>
<dbReference type="InterPro" id="IPR043938">
    <property type="entry name" value="Ligase_CoA_dom"/>
</dbReference>
<feature type="domain" description="ATP-grasp" evidence="6">
    <location>
        <begin position="504"/>
        <end position="540"/>
    </location>
</feature>
<keyword evidence="2 5" id="KW-0547">Nucleotide-binding</keyword>
<keyword evidence="3 5" id="KW-0067">ATP-binding</keyword>
<dbReference type="GO" id="GO:0046872">
    <property type="term" value="F:metal ion binding"/>
    <property type="evidence" value="ECO:0007669"/>
    <property type="project" value="InterPro"/>
</dbReference>
<dbReference type="AlphaFoldDB" id="A0A1C0YEP0"/>
<dbReference type="STRING" id="33978.A6M13_02965"/>
<evidence type="ECO:0000259" key="6">
    <source>
        <dbReference type="PROSITE" id="PS50975"/>
    </source>
</evidence>
<dbReference type="OrthoDB" id="9807426at2"/>
<protein>
    <submittedName>
        <fullName evidence="7">Acetyl-CoA synthetase</fullName>
    </submittedName>
</protein>
<dbReference type="Gene3D" id="3.30.470.20">
    <property type="entry name" value="ATP-grasp fold, B domain"/>
    <property type="match status" value="1"/>
</dbReference>
<dbReference type="GO" id="GO:0005524">
    <property type="term" value="F:ATP binding"/>
    <property type="evidence" value="ECO:0007669"/>
    <property type="project" value="UniProtKB-UniRule"/>
</dbReference>
<evidence type="ECO:0000313" key="7">
    <source>
        <dbReference type="EMBL" id="OCS85637.1"/>
    </source>
</evidence>
<comment type="similarity">
    <text evidence="4">In the N-terminal section; belongs to the acetate CoA ligase alpha subunit family.</text>
</comment>
<dbReference type="Pfam" id="PF13380">
    <property type="entry name" value="CoA_binding_2"/>
    <property type="match status" value="1"/>
</dbReference>
<reference evidence="7 8" key="1">
    <citation type="submission" date="2016-07" db="EMBL/GenBank/DDBJ databases">
        <title>Caryophanon tenue genome sequencing.</title>
        <authorList>
            <person name="Verma A."/>
            <person name="Pal Y."/>
            <person name="Krishnamurthi S."/>
        </authorList>
    </citation>
    <scope>NUCLEOTIDE SEQUENCE [LARGE SCALE GENOMIC DNA]</scope>
    <source>
        <strain evidence="7 8">DSM 14152</strain>
    </source>
</reference>
<dbReference type="Gene3D" id="3.40.50.720">
    <property type="entry name" value="NAD(P)-binding Rossmann-like Domain"/>
    <property type="match status" value="1"/>
</dbReference>
<dbReference type="InterPro" id="IPR011761">
    <property type="entry name" value="ATP-grasp"/>
</dbReference>
<dbReference type="Pfam" id="PF13607">
    <property type="entry name" value="Succ_CoA_lig"/>
    <property type="match status" value="1"/>
</dbReference>
<dbReference type="EMBL" id="MASJ01000012">
    <property type="protein sequence ID" value="OCS85637.1"/>
    <property type="molecule type" value="Genomic_DNA"/>
</dbReference>
<dbReference type="InterPro" id="IPR013815">
    <property type="entry name" value="ATP_grasp_subdomain_1"/>
</dbReference>
<dbReference type="InterPro" id="IPR036291">
    <property type="entry name" value="NAD(P)-bd_dom_sf"/>
</dbReference>
<dbReference type="SMART" id="SM00881">
    <property type="entry name" value="CoA_binding"/>
    <property type="match status" value="1"/>
</dbReference>
<organism evidence="7 8">
    <name type="scientific">Caryophanon tenue</name>
    <dbReference type="NCBI Taxonomy" id="33978"/>
    <lineage>
        <taxon>Bacteria</taxon>
        <taxon>Bacillati</taxon>
        <taxon>Bacillota</taxon>
        <taxon>Bacilli</taxon>
        <taxon>Bacillales</taxon>
        <taxon>Caryophanaceae</taxon>
        <taxon>Caryophanon</taxon>
    </lineage>
</organism>